<proteinExistence type="predicted"/>
<dbReference type="InterPro" id="IPR056091">
    <property type="entry name" value="DUF7674"/>
</dbReference>
<protein>
    <recommendedName>
        <fullName evidence="1">DUF7674 domain-containing protein</fullName>
    </recommendedName>
</protein>
<organism evidence="2 3">
    <name type="scientific">Sphingobacterium kitahiroshimense</name>
    <dbReference type="NCBI Taxonomy" id="470446"/>
    <lineage>
        <taxon>Bacteria</taxon>
        <taxon>Pseudomonadati</taxon>
        <taxon>Bacteroidota</taxon>
        <taxon>Sphingobacteriia</taxon>
        <taxon>Sphingobacteriales</taxon>
        <taxon>Sphingobacteriaceae</taxon>
        <taxon>Sphingobacterium</taxon>
    </lineage>
</organism>
<dbReference type="Proteomes" id="UP001409291">
    <property type="component" value="Unassembled WGS sequence"/>
</dbReference>
<keyword evidence="3" id="KW-1185">Reference proteome</keyword>
<evidence type="ECO:0000313" key="3">
    <source>
        <dbReference type="Proteomes" id="UP001409291"/>
    </source>
</evidence>
<comment type="caution">
    <text evidence="2">The sequence shown here is derived from an EMBL/GenBank/DDBJ whole genome shotgun (WGS) entry which is preliminary data.</text>
</comment>
<accession>A0ABV0BRM3</accession>
<reference evidence="2 3" key="1">
    <citation type="submission" date="2024-04" db="EMBL/GenBank/DDBJ databases">
        <title>WGS of bacteria from Torrens River.</title>
        <authorList>
            <person name="Wyrsch E.R."/>
            <person name="Drigo B."/>
        </authorList>
    </citation>
    <scope>NUCLEOTIDE SEQUENCE [LARGE SCALE GENOMIC DNA]</scope>
    <source>
        <strain evidence="2 3">TWI391</strain>
    </source>
</reference>
<feature type="domain" description="DUF7674" evidence="1">
    <location>
        <begin position="11"/>
        <end position="115"/>
    </location>
</feature>
<gene>
    <name evidence="2" type="ORF">ABE541_05500</name>
</gene>
<sequence>MDTINENIATDYITAHYKEINNEIRQLSNHKNFAGILQAVVNFLKSQLTNGQIQKIGERIKVMGWLHKRGNDYVRFIIENLFVRSFDSMKKSCTPPQWEDLYRKFPLDLKKVYAAQKAMAYR</sequence>
<dbReference type="Pfam" id="PF24722">
    <property type="entry name" value="DUF7674"/>
    <property type="match status" value="1"/>
</dbReference>
<evidence type="ECO:0000313" key="2">
    <source>
        <dbReference type="EMBL" id="MEN5376713.1"/>
    </source>
</evidence>
<dbReference type="RefSeq" id="WP_183917595.1">
    <property type="nucleotide sequence ID" value="NZ_JBDJLH010000003.1"/>
</dbReference>
<dbReference type="EMBL" id="JBDJNQ010000002">
    <property type="protein sequence ID" value="MEN5376713.1"/>
    <property type="molecule type" value="Genomic_DNA"/>
</dbReference>
<evidence type="ECO:0000259" key="1">
    <source>
        <dbReference type="Pfam" id="PF24722"/>
    </source>
</evidence>
<name>A0ABV0BRM3_9SPHI</name>